<name>A0A2M7S551_9BACT</name>
<dbReference type="EMBL" id="PFMR01000316">
    <property type="protein sequence ID" value="PIZ14676.1"/>
    <property type="molecule type" value="Genomic_DNA"/>
</dbReference>
<dbReference type="InterPro" id="IPR052165">
    <property type="entry name" value="Membrane_assoc_protease"/>
</dbReference>
<evidence type="ECO:0000313" key="7">
    <source>
        <dbReference type="EMBL" id="PIZ14676.1"/>
    </source>
</evidence>
<dbReference type="SUPFAM" id="SSF141322">
    <property type="entry name" value="NfeD domain-like"/>
    <property type="match status" value="1"/>
</dbReference>
<keyword evidence="4 5" id="KW-0472">Membrane</keyword>
<dbReference type="PANTHER" id="PTHR33507:SF3">
    <property type="entry name" value="INNER MEMBRANE PROTEIN YBBJ"/>
    <property type="match status" value="1"/>
</dbReference>
<protein>
    <submittedName>
        <fullName evidence="7">NfeD family protein</fullName>
    </submittedName>
</protein>
<proteinExistence type="predicted"/>
<dbReference type="GO" id="GO:0005886">
    <property type="term" value="C:plasma membrane"/>
    <property type="evidence" value="ECO:0007669"/>
    <property type="project" value="TreeGrafter"/>
</dbReference>
<evidence type="ECO:0000256" key="1">
    <source>
        <dbReference type="ARBA" id="ARBA00004141"/>
    </source>
</evidence>
<feature type="domain" description="NfeD-like C-terminal" evidence="6">
    <location>
        <begin position="85"/>
        <end position="145"/>
    </location>
</feature>
<keyword evidence="3 5" id="KW-1133">Transmembrane helix</keyword>
<evidence type="ECO:0000256" key="5">
    <source>
        <dbReference type="SAM" id="Phobius"/>
    </source>
</evidence>
<evidence type="ECO:0000259" key="6">
    <source>
        <dbReference type="Pfam" id="PF01957"/>
    </source>
</evidence>
<dbReference type="Proteomes" id="UP000229307">
    <property type="component" value="Unassembled WGS sequence"/>
</dbReference>
<dbReference type="InterPro" id="IPR012340">
    <property type="entry name" value="NA-bd_OB-fold"/>
</dbReference>
<dbReference type="Gene3D" id="2.40.50.140">
    <property type="entry name" value="Nucleic acid-binding proteins"/>
    <property type="match status" value="1"/>
</dbReference>
<gene>
    <name evidence="7" type="ORF">COY52_11500</name>
</gene>
<comment type="caution">
    <text evidence="7">The sequence shown here is derived from an EMBL/GenBank/DDBJ whole genome shotgun (WGS) entry which is preliminary data.</text>
</comment>
<evidence type="ECO:0000256" key="3">
    <source>
        <dbReference type="ARBA" id="ARBA00022989"/>
    </source>
</evidence>
<dbReference type="PANTHER" id="PTHR33507">
    <property type="entry name" value="INNER MEMBRANE PROTEIN YBBJ"/>
    <property type="match status" value="1"/>
</dbReference>
<organism evidence="7 8">
    <name type="scientific">Candidatus Desantisbacteria bacterium CG_4_10_14_0_8_um_filter_48_22</name>
    <dbReference type="NCBI Taxonomy" id="1974543"/>
    <lineage>
        <taxon>Bacteria</taxon>
        <taxon>Candidatus Desantisiibacteriota</taxon>
    </lineage>
</organism>
<evidence type="ECO:0000256" key="4">
    <source>
        <dbReference type="ARBA" id="ARBA00023136"/>
    </source>
</evidence>
<evidence type="ECO:0000313" key="8">
    <source>
        <dbReference type="Proteomes" id="UP000229307"/>
    </source>
</evidence>
<dbReference type="Pfam" id="PF01957">
    <property type="entry name" value="NfeD"/>
    <property type="match status" value="1"/>
</dbReference>
<feature type="transmembrane region" description="Helical" evidence="5">
    <location>
        <begin position="6"/>
        <end position="22"/>
    </location>
</feature>
<accession>A0A2M7S551</accession>
<comment type="subcellular location">
    <subcellularLocation>
        <location evidence="1">Membrane</location>
        <topology evidence="1">Multi-pass membrane protein</topology>
    </subcellularLocation>
</comment>
<dbReference type="InterPro" id="IPR002810">
    <property type="entry name" value="NfeD-like_C"/>
</dbReference>
<evidence type="ECO:0000256" key="2">
    <source>
        <dbReference type="ARBA" id="ARBA00022692"/>
    </source>
</evidence>
<reference evidence="8" key="1">
    <citation type="submission" date="2017-09" db="EMBL/GenBank/DDBJ databases">
        <title>Depth-based differentiation of microbial function through sediment-hosted aquifers and enrichment of novel symbionts in the deep terrestrial subsurface.</title>
        <authorList>
            <person name="Probst A.J."/>
            <person name="Ladd B."/>
            <person name="Jarett J.K."/>
            <person name="Geller-Mcgrath D.E."/>
            <person name="Sieber C.M.K."/>
            <person name="Emerson J.B."/>
            <person name="Anantharaman K."/>
            <person name="Thomas B.C."/>
            <person name="Malmstrom R."/>
            <person name="Stieglmeier M."/>
            <person name="Klingl A."/>
            <person name="Woyke T."/>
            <person name="Ryan C.M."/>
            <person name="Banfield J.F."/>
        </authorList>
    </citation>
    <scope>NUCLEOTIDE SEQUENCE [LARGE SCALE GENOMIC DNA]</scope>
</reference>
<dbReference type="AlphaFoldDB" id="A0A2M7S551"/>
<sequence>MEISAWVMWVVIAVVFAIFEMFTFTFLTIWFAVGAGVAALLAYLGLHPGYQWTSFAVVALVLVALTRRVARRITSKFQTKGIGSDRFAGLRGVVTEGIDPALNKGKVKLEREEYEWLALSETGGKISSGTEVEVERLEGTKLIVKEVK</sequence>
<keyword evidence="2 5" id="KW-0812">Transmembrane</keyword>
<feature type="transmembrane region" description="Helical" evidence="5">
    <location>
        <begin position="52"/>
        <end position="70"/>
    </location>
</feature>